<evidence type="ECO:0000256" key="7">
    <source>
        <dbReference type="ARBA" id="ARBA00022840"/>
    </source>
</evidence>
<dbReference type="GO" id="GO:0071013">
    <property type="term" value="C:catalytic step 2 spliceosome"/>
    <property type="evidence" value="ECO:0007669"/>
    <property type="project" value="TreeGrafter"/>
</dbReference>
<dbReference type="SMART" id="SM00316">
    <property type="entry name" value="S1"/>
    <property type="match status" value="1"/>
</dbReference>
<dbReference type="Pfam" id="PF00575">
    <property type="entry name" value="S1"/>
    <property type="match status" value="1"/>
</dbReference>
<dbReference type="InterPro" id="IPR049621">
    <property type="entry name" value="S1_DHX8_helicase"/>
</dbReference>
<dbReference type="InterPro" id="IPR011545">
    <property type="entry name" value="DEAD/DEAH_box_helicase_dom"/>
</dbReference>
<dbReference type="GO" id="GO:0005684">
    <property type="term" value="C:U2-type spliceosomal complex"/>
    <property type="evidence" value="ECO:0007669"/>
    <property type="project" value="UniProtKB-ARBA"/>
</dbReference>
<comment type="catalytic activity">
    <reaction evidence="10">
        <text>ATP + H2O = ADP + phosphate + H(+)</text>
        <dbReference type="Rhea" id="RHEA:13065"/>
        <dbReference type="ChEBI" id="CHEBI:15377"/>
        <dbReference type="ChEBI" id="CHEBI:15378"/>
        <dbReference type="ChEBI" id="CHEBI:30616"/>
        <dbReference type="ChEBI" id="CHEBI:43474"/>
        <dbReference type="ChEBI" id="CHEBI:456216"/>
        <dbReference type="EC" id="3.6.4.13"/>
    </reaction>
</comment>
<dbReference type="SUPFAM" id="SSF50249">
    <property type="entry name" value="Nucleic acid-binding proteins"/>
    <property type="match status" value="1"/>
</dbReference>
<dbReference type="CDD" id="cd18791">
    <property type="entry name" value="SF2_C_RHA"/>
    <property type="match status" value="1"/>
</dbReference>
<comment type="subcellular location">
    <subcellularLocation>
        <location evidence="1">Nucleus</location>
    </subcellularLocation>
</comment>
<dbReference type="FunFam" id="2.40.50.140:FF:000061">
    <property type="entry name" value="ATP-dependent RNA helicase DHX8"/>
    <property type="match status" value="1"/>
</dbReference>
<dbReference type="InterPro" id="IPR007502">
    <property type="entry name" value="Helicase-assoc_dom"/>
</dbReference>
<dbReference type="SMART" id="SM00487">
    <property type="entry name" value="DEXDc"/>
    <property type="match status" value="1"/>
</dbReference>
<dbReference type="Proteomes" id="UP000789759">
    <property type="component" value="Unassembled WGS sequence"/>
</dbReference>
<dbReference type="AlphaFoldDB" id="A0A9N9J383"/>
<evidence type="ECO:0000313" key="16">
    <source>
        <dbReference type="Proteomes" id="UP000789759"/>
    </source>
</evidence>
<dbReference type="Pfam" id="PF00271">
    <property type="entry name" value="Helicase_C"/>
    <property type="match status" value="1"/>
</dbReference>
<dbReference type="InterPro" id="IPR002464">
    <property type="entry name" value="DNA/RNA_helicase_DEAH_CS"/>
</dbReference>
<name>A0A9N9J383_9GLOM</name>
<evidence type="ECO:0000259" key="12">
    <source>
        <dbReference type="PROSITE" id="PS50126"/>
    </source>
</evidence>
<dbReference type="PROSITE" id="PS51194">
    <property type="entry name" value="HELICASE_CTER"/>
    <property type="match status" value="1"/>
</dbReference>
<keyword evidence="3" id="KW-0507">mRNA processing</keyword>
<dbReference type="OrthoDB" id="10253254at2759"/>
<dbReference type="GO" id="GO:0005524">
    <property type="term" value="F:ATP binding"/>
    <property type="evidence" value="ECO:0007669"/>
    <property type="project" value="UniProtKB-KW"/>
</dbReference>
<evidence type="ECO:0000256" key="10">
    <source>
        <dbReference type="ARBA" id="ARBA00047984"/>
    </source>
</evidence>
<evidence type="ECO:0000256" key="4">
    <source>
        <dbReference type="ARBA" id="ARBA00022741"/>
    </source>
</evidence>
<dbReference type="InterPro" id="IPR001650">
    <property type="entry name" value="Helicase_C-like"/>
</dbReference>
<dbReference type="Pfam" id="PF04408">
    <property type="entry name" value="WHD_HA2"/>
    <property type="match status" value="1"/>
</dbReference>
<dbReference type="PROSITE" id="PS00690">
    <property type="entry name" value="DEAH_ATP_HELICASE"/>
    <property type="match status" value="1"/>
</dbReference>
<evidence type="ECO:0000259" key="14">
    <source>
        <dbReference type="PROSITE" id="PS51194"/>
    </source>
</evidence>
<feature type="region of interest" description="Disordered" evidence="11">
    <location>
        <begin position="151"/>
        <end position="198"/>
    </location>
</feature>
<evidence type="ECO:0000256" key="5">
    <source>
        <dbReference type="ARBA" id="ARBA00022801"/>
    </source>
</evidence>
<feature type="non-terminal residue" evidence="15">
    <location>
        <position position="1165"/>
    </location>
</feature>
<evidence type="ECO:0000256" key="1">
    <source>
        <dbReference type="ARBA" id="ARBA00004123"/>
    </source>
</evidence>
<evidence type="ECO:0000256" key="2">
    <source>
        <dbReference type="ARBA" id="ARBA00012552"/>
    </source>
</evidence>
<evidence type="ECO:0000256" key="9">
    <source>
        <dbReference type="ARBA" id="ARBA00023242"/>
    </source>
</evidence>
<dbReference type="PANTHER" id="PTHR18934:SF85">
    <property type="entry name" value="ATP-DEPENDENT RNA HELICASE DHX8"/>
    <property type="match status" value="1"/>
</dbReference>
<evidence type="ECO:0000256" key="6">
    <source>
        <dbReference type="ARBA" id="ARBA00022806"/>
    </source>
</evidence>
<sequence length="1165" mass="131819">MDTLDEISKLEYLSLVSKIASELLNHTGINDKTLAEFVIHLHEQNRSLAAFKKALTDAGADFPDSFIGNLVRLIQKMNPKYKNKGKETDTSTGEETNNYNADEKAKLFPSLALPDDPENVMINKEDIKVATETLTQLEGLESLLRSKKLEAIEKENTRKHRRSRSRSRTHSPKRRRSRSHSPYSNRRRNRSRSYSPVRGRDEKPVLYKIYNGKVTKLKDFGAFVCLEGVKGRVEGMVHVSMLINGSRVSHPSEVVSRNERVKVKVMSVAASRISLSMKDVDQETGKDLTPHLRIKTEEELLAEISRNPDRPFSFGKVPVIEDSEGPNSLKRLSSPERWELKQLIASGVLSASELSNYNEDQGQGFFESMETEEELDIEIREDEPPFLRGQTKHTMQLSPIKVVKAPDGTLNRAAIAGASLAKERRELRTQQANAELDSVPKDINIPWLDPMPEPGERHFAQDLRGIAAGRKAGEVPEWKRETFNKTTSFGKVTSLSIQEQRQSLPIYKMRTQLINAIKENQQLIIVGDTGSGKTTQMTQYLVEEGFTARGKIGCTQPRRVAAMSVAKRVAEEVGCRLGEEVGYTIRFEDCTSPNTQIKYMTDGTLLRECLLDPNLSQYAVIILDEAHERTINTDVLFGLLKKTLKNRPELRVIVTSATLNAEKFSKYFYNCMIFTIPGQNFPVEVLYTKEPESDYLDAALITVMQIHLSEPPGDILLFLTGQEEIDTACEILYERMKALGPQVPDLVILPVYSALPSEMQSRIFEPAPPGSRKVVIATNIAETSITIDGIYYVVDPGFVKQNAYDAKVGMDSLIVTPISQAQARQRSGRAGRTGPGKCYRLYTEAAYRNEMLPNPVPEIQRTNLAHTVLTLKAMGINDLLHFDFMDPPPVQTLLTALEQLYALSALDDEGLLTRLGRKMAEFPLEPPLSKMLILAVDLGCSDEILTIVAMLSVQNVFYRPKEKQAIADQKKAKFHQPEGDHLTLLTVYNAWKASKFSNAWCFENFIQGRSMKRCQDIRKQLLGIMDRYKQDIISCGRNYNKVRRAICGGFFRHAAKKDPQEGYKTLVEGTPVYIHPSSALFNKGPEWVIYHELVMTTKEYMREITAIEPKWLTEAAPTFFKVADANTISKRKRGEKIQPLYNKYEKPNEWRLSRVKRHQRVSQTF</sequence>
<dbReference type="SMART" id="SM00847">
    <property type="entry name" value="HA2"/>
    <property type="match status" value="1"/>
</dbReference>
<dbReference type="SMART" id="SM00490">
    <property type="entry name" value="HELICc"/>
    <property type="match status" value="1"/>
</dbReference>
<dbReference type="GO" id="GO:0003724">
    <property type="term" value="F:RNA helicase activity"/>
    <property type="evidence" value="ECO:0007669"/>
    <property type="project" value="UniProtKB-EC"/>
</dbReference>
<evidence type="ECO:0000256" key="11">
    <source>
        <dbReference type="SAM" id="MobiDB-lite"/>
    </source>
</evidence>
<dbReference type="FunFam" id="3.40.50.300:FF:000191">
    <property type="entry name" value="Pre-mRNA-splicing factor ATP-dependent RNA helicase"/>
    <property type="match status" value="1"/>
</dbReference>
<evidence type="ECO:0000259" key="13">
    <source>
        <dbReference type="PROSITE" id="PS51192"/>
    </source>
</evidence>
<feature type="compositionally biased region" description="Polar residues" evidence="11">
    <location>
        <begin position="90"/>
        <end position="100"/>
    </location>
</feature>
<dbReference type="CDD" id="cd05684">
    <property type="entry name" value="S1_DHX8_helicase"/>
    <property type="match status" value="1"/>
</dbReference>
<organism evidence="15 16">
    <name type="scientific">Cetraspora pellucida</name>
    <dbReference type="NCBI Taxonomy" id="1433469"/>
    <lineage>
        <taxon>Eukaryota</taxon>
        <taxon>Fungi</taxon>
        <taxon>Fungi incertae sedis</taxon>
        <taxon>Mucoromycota</taxon>
        <taxon>Glomeromycotina</taxon>
        <taxon>Glomeromycetes</taxon>
        <taxon>Diversisporales</taxon>
        <taxon>Gigasporaceae</taxon>
        <taxon>Cetraspora</taxon>
    </lineage>
</organism>
<dbReference type="InterPro" id="IPR027417">
    <property type="entry name" value="P-loop_NTPase"/>
</dbReference>
<reference evidence="15" key="1">
    <citation type="submission" date="2021-06" db="EMBL/GenBank/DDBJ databases">
        <authorList>
            <person name="Kallberg Y."/>
            <person name="Tangrot J."/>
            <person name="Rosling A."/>
        </authorList>
    </citation>
    <scope>NUCLEOTIDE SEQUENCE</scope>
    <source>
        <strain evidence="15">FL966</strain>
    </source>
</reference>
<dbReference type="InterPro" id="IPR012340">
    <property type="entry name" value="NA-bd_OB-fold"/>
</dbReference>
<accession>A0A9N9J383</accession>
<dbReference type="CDD" id="cd21691">
    <property type="entry name" value="GH2-like_DHX8"/>
    <property type="match status" value="1"/>
</dbReference>
<dbReference type="Gene3D" id="2.40.50.140">
    <property type="entry name" value="Nucleic acid-binding proteins"/>
    <property type="match status" value="1"/>
</dbReference>
<dbReference type="Pfam" id="PF00270">
    <property type="entry name" value="DEAD"/>
    <property type="match status" value="1"/>
</dbReference>
<evidence type="ECO:0000313" key="15">
    <source>
        <dbReference type="EMBL" id="CAG8757539.1"/>
    </source>
</evidence>
<dbReference type="InterPro" id="IPR003029">
    <property type="entry name" value="S1_domain"/>
</dbReference>
<feature type="region of interest" description="Disordered" evidence="11">
    <location>
        <begin position="81"/>
        <end position="100"/>
    </location>
</feature>
<evidence type="ECO:0000256" key="3">
    <source>
        <dbReference type="ARBA" id="ARBA00022664"/>
    </source>
</evidence>
<keyword evidence="7" id="KW-0067">ATP-binding</keyword>
<dbReference type="PROSITE" id="PS51192">
    <property type="entry name" value="HELICASE_ATP_BIND_1"/>
    <property type="match status" value="1"/>
</dbReference>
<dbReference type="GO" id="GO:0016787">
    <property type="term" value="F:hydrolase activity"/>
    <property type="evidence" value="ECO:0007669"/>
    <property type="project" value="UniProtKB-KW"/>
</dbReference>
<proteinExistence type="predicted"/>
<gene>
    <name evidence="15" type="ORF">CPELLU_LOCUS15093</name>
</gene>
<keyword evidence="6" id="KW-0347">Helicase</keyword>
<feature type="domain" description="Helicase C-terminal" evidence="14">
    <location>
        <begin position="695"/>
        <end position="875"/>
    </location>
</feature>
<dbReference type="EMBL" id="CAJVQA010019125">
    <property type="protein sequence ID" value="CAG8757539.1"/>
    <property type="molecule type" value="Genomic_DNA"/>
</dbReference>
<dbReference type="Pfam" id="PF07717">
    <property type="entry name" value="OB_NTP_bind"/>
    <property type="match status" value="1"/>
</dbReference>
<evidence type="ECO:0000256" key="8">
    <source>
        <dbReference type="ARBA" id="ARBA00023187"/>
    </source>
</evidence>
<dbReference type="InterPro" id="IPR049588">
    <property type="entry name" value="DHX8_GH2-like"/>
</dbReference>
<feature type="domain" description="S1 motif" evidence="12">
    <location>
        <begin position="207"/>
        <end position="278"/>
    </location>
</feature>
<feature type="domain" description="Helicase ATP-binding" evidence="13">
    <location>
        <begin position="514"/>
        <end position="677"/>
    </location>
</feature>
<keyword evidence="16" id="KW-1185">Reference proteome</keyword>
<comment type="caution">
    <text evidence="15">The sequence shown here is derived from an EMBL/GenBank/DDBJ whole genome shotgun (WGS) entry which is preliminary data.</text>
</comment>
<feature type="compositionally biased region" description="Basic residues" evidence="11">
    <location>
        <begin position="157"/>
        <end position="191"/>
    </location>
</feature>
<dbReference type="FunFam" id="1.20.120.1080:FF:000001">
    <property type="entry name" value="Pre-mRNA-splicing factor ATP-dependent RNA helicase"/>
    <property type="match status" value="1"/>
</dbReference>
<dbReference type="Gene3D" id="3.40.50.300">
    <property type="entry name" value="P-loop containing nucleotide triphosphate hydrolases"/>
    <property type="match status" value="2"/>
</dbReference>
<dbReference type="GO" id="GO:0000390">
    <property type="term" value="P:spliceosomal complex disassembly"/>
    <property type="evidence" value="ECO:0007669"/>
    <property type="project" value="TreeGrafter"/>
</dbReference>
<dbReference type="FunFam" id="3.40.50.300:FF:000101">
    <property type="entry name" value="Pre-mRNA-splicing factor ATP-dependent RNA helicase"/>
    <property type="match status" value="1"/>
</dbReference>
<keyword evidence="8" id="KW-0508">mRNA splicing</keyword>
<protein>
    <recommendedName>
        <fullName evidence="2">RNA helicase</fullName>
        <ecNumber evidence="2">3.6.4.13</ecNumber>
    </recommendedName>
</protein>
<dbReference type="PANTHER" id="PTHR18934">
    <property type="entry name" value="ATP-DEPENDENT RNA HELICASE"/>
    <property type="match status" value="1"/>
</dbReference>
<dbReference type="InterPro" id="IPR011709">
    <property type="entry name" value="DEAD-box_helicase_OB_fold"/>
</dbReference>
<keyword evidence="4" id="KW-0547">Nucleotide-binding</keyword>
<dbReference type="SUPFAM" id="SSF52540">
    <property type="entry name" value="P-loop containing nucleoside triphosphate hydrolases"/>
    <property type="match status" value="1"/>
</dbReference>
<dbReference type="Pfam" id="PF21010">
    <property type="entry name" value="HA2_C"/>
    <property type="match status" value="1"/>
</dbReference>
<keyword evidence="5" id="KW-0378">Hydrolase</keyword>
<dbReference type="PROSITE" id="PS50126">
    <property type="entry name" value="S1"/>
    <property type="match status" value="1"/>
</dbReference>
<dbReference type="InterPro" id="IPR014001">
    <property type="entry name" value="Helicase_ATP-bd"/>
</dbReference>
<dbReference type="InterPro" id="IPR048333">
    <property type="entry name" value="HA2_WH"/>
</dbReference>
<dbReference type="Gene3D" id="1.20.120.1080">
    <property type="match status" value="1"/>
</dbReference>
<keyword evidence="9" id="KW-0539">Nucleus</keyword>
<dbReference type="EC" id="3.6.4.13" evidence="2"/>
<dbReference type="GO" id="GO:0003723">
    <property type="term" value="F:RNA binding"/>
    <property type="evidence" value="ECO:0007669"/>
    <property type="project" value="TreeGrafter"/>
</dbReference>